<comment type="caution">
    <text evidence="1">The sequence shown here is derived from an EMBL/GenBank/DDBJ whole genome shotgun (WGS) entry which is preliminary data.</text>
</comment>
<proteinExistence type="predicted"/>
<dbReference type="EMBL" id="BPLQ01011220">
    <property type="protein sequence ID" value="GIY56735.1"/>
    <property type="molecule type" value="Genomic_DNA"/>
</dbReference>
<reference evidence="1 2" key="1">
    <citation type="submission" date="2021-06" db="EMBL/GenBank/DDBJ databases">
        <title>Caerostris darwini draft genome.</title>
        <authorList>
            <person name="Kono N."/>
            <person name="Arakawa K."/>
        </authorList>
    </citation>
    <scope>NUCLEOTIDE SEQUENCE [LARGE SCALE GENOMIC DNA]</scope>
</reference>
<dbReference type="Proteomes" id="UP001054837">
    <property type="component" value="Unassembled WGS sequence"/>
</dbReference>
<accession>A0AAV4UGA0</accession>
<evidence type="ECO:0000313" key="2">
    <source>
        <dbReference type="Proteomes" id="UP001054837"/>
    </source>
</evidence>
<sequence length="237" mass="27561">MQLVMEGYAVDLIVVKVRNRKAIKRLLRKDSFLPFSHAAAKLENVNYKRLHPVTEPMVFKQAVKAFSFIARSVKTQNSSRSTLSQYQNEKQKSSNGFLTQRHAWETLRNTFKFCIQNSPSLHLVPVSILRDDFIKRFRKIRLVMDDYAVDLIVVRVRNRLHTIGRLFKDFYGKAVSPLPYAAAKLKNEIIKVKDFYPVTFKQVAKAFSFIERSITTQNISGRDYFSIKMRNKSSNGF</sequence>
<name>A0AAV4UGA0_9ARAC</name>
<keyword evidence="2" id="KW-1185">Reference proteome</keyword>
<dbReference type="AlphaFoldDB" id="A0AAV4UGA0"/>
<organism evidence="1 2">
    <name type="scientific">Caerostris darwini</name>
    <dbReference type="NCBI Taxonomy" id="1538125"/>
    <lineage>
        <taxon>Eukaryota</taxon>
        <taxon>Metazoa</taxon>
        <taxon>Ecdysozoa</taxon>
        <taxon>Arthropoda</taxon>
        <taxon>Chelicerata</taxon>
        <taxon>Arachnida</taxon>
        <taxon>Araneae</taxon>
        <taxon>Araneomorphae</taxon>
        <taxon>Entelegynae</taxon>
        <taxon>Araneoidea</taxon>
        <taxon>Araneidae</taxon>
        <taxon>Caerostris</taxon>
    </lineage>
</organism>
<gene>
    <name evidence="1" type="ORF">CDAR_235971</name>
</gene>
<protein>
    <submittedName>
        <fullName evidence="1">Uncharacterized protein</fullName>
    </submittedName>
</protein>
<evidence type="ECO:0000313" key="1">
    <source>
        <dbReference type="EMBL" id="GIY56735.1"/>
    </source>
</evidence>